<dbReference type="HOGENOM" id="CLU_2776275_0_0_1"/>
<dbReference type="InParanoid" id="A0A067Q906"/>
<name>A0A067Q906_9AGAM</name>
<organism evidence="1 2">
    <name type="scientific">Jaapia argillacea MUCL 33604</name>
    <dbReference type="NCBI Taxonomy" id="933084"/>
    <lineage>
        <taxon>Eukaryota</taxon>
        <taxon>Fungi</taxon>
        <taxon>Dikarya</taxon>
        <taxon>Basidiomycota</taxon>
        <taxon>Agaricomycotina</taxon>
        <taxon>Agaricomycetes</taxon>
        <taxon>Agaricomycetidae</taxon>
        <taxon>Jaapiales</taxon>
        <taxon>Jaapiaceae</taxon>
        <taxon>Jaapia</taxon>
    </lineage>
</organism>
<keyword evidence="2" id="KW-1185">Reference proteome</keyword>
<sequence length="69" mass="8109">MPTHYSSTNGRYTETTNPEYLKFHRRSLHSPSSIDALDHYESRQVPIITQQLPLWLRIILAWESKQVAV</sequence>
<gene>
    <name evidence="1" type="ORF">JAAARDRAFT_33532</name>
</gene>
<dbReference type="EMBL" id="KL197715">
    <property type="protein sequence ID" value="KDQ59972.1"/>
    <property type="molecule type" value="Genomic_DNA"/>
</dbReference>
<proteinExistence type="predicted"/>
<protein>
    <submittedName>
        <fullName evidence="1">Uncharacterized protein</fullName>
    </submittedName>
</protein>
<evidence type="ECO:0000313" key="1">
    <source>
        <dbReference type="EMBL" id="KDQ59972.1"/>
    </source>
</evidence>
<accession>A0A067Q906</accession>
<dbReference type="Proteomes" id="UP000027265">
    <property type="component" value="Unassembled WGS sequence"/>
</dbReference>
<evidence type="ECO:0000313" key="2">
    <source>
        <dbReference type="Proteomes" id="UP000027265"/>
    </source>
</evidence>
<reference evidence="2" key="1">
    <citation type="journal article" date="2014" name="Proc. Natl. Acad. Sci. U.S.A.">
        <title>Extensive sampling of basidiomycete genomes demonstrates inadequacy of the white-rot/brown-rot paradigm for wood decay fungi.</title>
        <authorList>
            <person name="Riley R."/>
            <person name="Salamov A.A."/>
            <person name="Brown D.W."/>
            <person name="Nagy L.G."/>
            <person name="Floudas D."/>
            <person name="Held B.W."/>
            <person name="Levasseur A."/>
            <person name="Lombard V."/>
            <person name="Morin E."/>
            <person name="Otillar R."/>
            <person name="Lindquist E.A."/>
            <person name="Sun H."/>
            <person name="LaButti K.M."/>
            <person name="Schmutz J."/>
            <person name="Jabbour D."/>
            <person name="Luo H."/>
            <person name="Baker S.E."/>
            <person name="Pisabarro A.G."/>
            <person name="Walton J.D."/>
            <person name="Blanchette R.A."/>
            <person name="Henrissat B."/>
            <person name="Martin F."/>
            <person name="Cullen D."/>
            <person name="Hibbett D.S."/>
            <person name="Grigoriev I.V."/>
        </authorList>
    </citation>
    <scope>NUCLEOTIDE SEQUENCE [LARGE SCALE GENOMIC DNA]</scope>
    <source>
        <strain evidence="2">MUCL 33604</strain>
    </source>
</reference>
<dbReference type="AlphaFoldDB" id="A0A067Q906"/>